<dbReference type="PANTHER" id="PTHR46704:SF9">
    <property type="entry name" value="BHLH DOMAIN-CONTAINING PROTEIN"/>
    <property type="match status" value="1"/>
</dbReference>
<gene>
    <name evidence="1" type="ORF">OCTVUL_1B005973</name>
</gene>
<evidence type="ECO:0000313" key="2">
    <source>
        <dbReference type="Proteomes" id="UP001162480"/>
    </source>
</evidence>
<sequence>MEKYEEDISAVETVETMINPFQENTEELVHIASGVIASTDVCDDYTSAYASGDDAFKAFCEERLQEEGDLFRVLKKQKKKTFTKMNKTSTTKVKSKEVTIKADCNLFQCLVVIAGVRKFDLQNIMYNLGP</sequence>
<dbReference type="PANTHER" id="PTHR46704">
    <property type="entry name" value="CXC DOMAIN-CONTAINING PROTEIN-RELATED"/>
    <property type="match status" value="1"/>
</dbReference>
<organism evidence="1 2">
    <name type="scientific">Octopus vulgaris</name>
    <name type="common">Common octopus</name>
    <dbReference type="NCBI Taxonomy" id="6645"/>
    <lineage>
        <taxon>Eukaryota</taxon>
        <taxon>Metazoa</taxon>
        <taxon>Spiralia</taxon>
        <taxon>Lophotrochozoa</taxon>
        <taxon>Mollusca</taxon>
        <taxon>Cephalopoda</taxon>
        <taxon>Coleoidea</taxon>
        <taxon>Octopodiformes</taxon>
        <taxon>Octopoda</taxon>
        <taxon>Incirrata</taxon>
        <taxon>Octopodidae</taxon>
        <taxon>Octopus</taxon>
    </lineage>
</organism>
<evidence type="ECO:0000313" key="1">
    <source>
        <dbReference type="EMBL" id="CAI9724125.1"/>
    </source>
</evidence>
<accession>A0AA36AXI4</accession>
<keyword evidence="2" id="KW-1185">Reference proteome</keyword>
<dbReference type="Proteomes" id="UP001162480">
    <property type="component" value="Chromosome 6"/>
</dbReference>
<dbReference type="AlphaFoldDB" id="A0AA36AXI4"/>
<name>A0AA36AXI4_OCTVU</name>
<dbReference type="EMBL" id="OX597819">
    <property type="protein sequence ID" value="CAI9724125.1"/>
    <property type="molecule type" value="Genomic_DNA"/>
</dbReference>
<proteinExistence type="predicted"/>
<protein>
    <submittedName>
        <fullName evidence="1">Uncharacterized protein</fullName>
    </submittedName>
</protein>
<reference evidence="1" key="1">
    <citation type="submission" date="2023-08" db="EMBL/GenBank/DDBJ databases">
        <authorList>
            <person name="Alioto T."/>
            <person name="Alioto T."/>
            <person name="Gomez Garrido J."/>
        </authorList>
    </citation>
    <scope>NUCLEOTIDE SEQUENCE</scope>
</reference>